<dbReference type="InterPro" id="IPR008988">
    <property type="entry name" value="Transcriptional_repressor_C"/>
</dbReference>
<evidence type="ECO:0000259" key="2">
    <source>
        <dbReference type="SMART" id="SM00899"/>
    </source>
</evidence>
<sequence length="93" mass="9697">MGQTDPATRPTSARKDGFALGLATPGARVGVTEITGNNPALEKRLEAMGIRVGSALEVLQHEGGSVIVRIGTTRLALGVSMAHRLRVASLDLH</sequence>
<reference evidence="3 4" key="1">
    <citation type="submission" date="2016-06" db="EMBL/GenBank/DDBJ databases">
        <title>Insight into the functional genes involving in sulfur oxidation in Pearl River water.</title>
        <authorList>
            <person name="Luo J."/>
            <person name="Tan X."/>
            <person name="Lin W."/>
        </authorList>
    </citation>
    <scope>NUCLEOTIDE SEQUENCE [LARGE SCALE GENOMIC DNA]</scope>
    <source>
        <strain evidence="3 4">LS2</strain>
    </source>
</reference>
<dbReference type="SUPFAM" id="SSF50037">
    <property type="entry name" value="C-terminal domain of transcriptional repressors"/>
    <property type="match status" value="1"/>
</dbReference>
<dbReference type="GO" id="GO:0046914">
    <property type="term" value="F:transition metal ion binding"/>
    <property type="evidence" value="ECO:0007669"/>
    <property type="project" value="InterPro"/>
</dbReference>
<dbReference type="EMBL" id="CP016027">
    <property type="protein sequence ID" value="ANJ68217.1"/>
    <property type="molecule type" value="Genomic_DNA"/>
</dbReference>
<dbReference type="STRING" id="1860122.A9404_01810"/>
<dbReference type="InterPro" id="IPR038157">
    <property type="entry name" value="FeoA_core_dom"/>
</dbReference>
<dbReference type="InterPro" id="IPR007167">
    <property type="entry name" value="Fe-transptr_FeoA-like"/>
</dbReference>
<dbReference type="Pfam" id="PF04023">
    <property type="entry name" value="FeoA"/>
    <property type="match status" value="1"/>
</dbReference>
<keyword evidence="1" id="KW-0408">Iron</keyword>
<dbReference type="AlphaFoldDB" id="A0A191ZK46"/>
<evidence type="ECO:0000313" key="4">
    <source>
        <dbReference type="Proteomes" id="UP000078596"/>
    </source>
</evidence>
<keyword evidence="4" id="KW-1185">Reference proteome</keyword>
<gene>
    <name evidence="3" type="ORF">A9404_01810</name>
</gene>
<protein>
    <recommendedName>
        <fullName evidence="2">Ferrous iron transporter FeoA-like domain-containing protein</fullName>
    </recommendedName>
</protein>
<dbReference type="SMART" id="SM00899">
    <property type="entry name" value="FeoA"/>
    <property type="match status" value="1"/>
</dbReference>
<accession>A0A191ZK46</accession>
<feature type="domain" description="Ferrous iron transporter FeoA-like" evidence="2">
    <location>
        <begin position="18"/>
        <end position="89"/>
    </location>
</feature>
<proteinExistence type="predicted"/>
<evidence type="ECO:0000313" key="3">
    <source>
        <dbReference type="EMBL" id="ANJ68217.1"/>
    </source>
</evidence>
<dbReference type="Gene3D" id="2.30.30.90">
    <property type="match status" value="1"/>
</dbReference>
<dbReference type="PANTHER" id="PTHR43151">
    <property type="entry name" value="FEOA FAMILY PROTEIN"/>
    <property type="match status" value="1"/>
</dbReference>
<name>A0A191ZK46_9GAMM</name>
<evidence type="ECO:0000256" key="1">
    <source>
        <dbReference type="ARBA" id="ARBA00023004"/>
    </source>
</evidence>
<organism evidence="3 4">
    <name type="scientific">Halothiobacillus diazotrophicus</name>
    <dbReference type="NCBI Taxonomy" id="1860122"/>
    <lineage>
        <taxon>Bacteria</taxon>
        <taxon>Pseudomonadati</taxon>
        <taxon>Pseudomonadota</taxon>
        <taxon>Gammaproteobacteria</taxon>
        <taxon>Chromatiales</taxon>
        <taxon>Halothiobacillaceae</taxon>
        <taxon>Halothiobacillus</taxon>
    </lineage>
</organism>
<dbReference type="KEGG" id="haz:A9404_01810"/>
<dbReference type="Proteomes" id="UP000078596">
    <property type="component" value="Chromosome"/>
</dbReference>
<dbReference type="InterPro" id="IPR053184">
    <property type="entry name" value="FeoA-like"/>
</dbReference>
<dbReference type="PANTHER" id="PTHR43151:SF1">
    <property type="entry name" value="SSR2333 PROTEIN"/>
    <property type="match status" value="1"/>
</dbReference>